<sequence>MRKRFKRTSRGFAAACRARAKMPARAPPMIEITAGVVDDPPALQAAVDQDPMTGRGWTPAIRRAALSLE</sequence>
<proteinExistence type="predicted"/>
<dbReference type="Proteomes" id="UP000692816">
    <property type="component" value="Unassembled WGS sequence"/>
</dbReference>
<reference evidence="1" key="1">
    <citation type="journal article" date="2021" name="Int. J. Syst. Evol. Microbiol.">
        <title>Bradyrhizobium septentrionale sp. nov. (sv. septentrionale) and Bradyrhizobium quebecense sp. nov. (sv. septentrionale) associated with legumes native to Canada possess rearranged symbiosis genes and numerous insertion sequences.</title>
        <authorList>
            <person name="Bromfield E.S.P."/>
            <person name="Cloutier S."/>
        </authorList>
    </citation>
    <scope>NUCLEOTIDE SEQUENCE</scope>
    <source>
        <strain evidence="1">12S5</strain>
    </source>
</reference>
<comment type="caution">
    <text evidence="1">The sequence shown here is derived from an EMBL/GenBank/DDBJ whole genome shotgun (WGS) entry which is preliminary data.</text>
</comment>
<organism evidence="1 2">
    <name type="scientific">Bradyrhizobium quebecense</name>
    <dbReference type="NCBI Taxonomy" id="2748629"/>
    <lineage>
        <taxon>Bacteria</taxon>
        <taxon>Pseudomonadati</taxon>
        <taxon>Pseudomonadota</taxon>
        <taxon>Alphaproteobacteria</taxon>
        <taxon>Hyphomicrobiales</taxon>
        <taxon>Nitrobacteraceae</taxon>
        <taxon>Bradyrhizobium</taxon>
    </lineage>
</organism>
<keyword evidence="2" id="KW-1185">Reference proteome</keyword>
<dbReference type="RefSeq" id="WP_207834669.1">
    <property type="nucleotide sequence ID" value="NZ_CP088282.1"/>
</dbReference>
<dbReference type="EMBL" id="JAGEPA010000001">
    <property type="protein sequence ID" value="MBO1432056.1"/>
    <property type="molecule type" value="Genomic_DNA"/>
</dbReference>
<protein>
    <submittedName>
        <fullName evidence="1">Uncharacterized protein</fullName>
    </submittedName>
</protein>
<evidence type="ECO:0000313" key="1">
    <source>
        <dbReference type="EMBL" id="MBO1432056.1"/>
    </source>
</evidence>
<accession>A0ABS3MKS1</accession>
<name>A0ABS3MKS1_9BRAD</name>
<gene>
    <name evidence="1" type="ORF">J4P68_21735</name>
</gene>
<evidence type="ECO:0000313" key="2">
    <source>
        <dbReference type="Proteomes" id="UP000692816"/>
    </source>
</evidence>